<protein>
    <submittedName>
        <fullName evidence="1">Uncharacterized protein</fullName>
    </submittedName>
</protein>
<sequence>MQPPPLLQTYDPTRGLISCFTDHGLADENISAATADTLRGLLVDLYQEAFRRLPVEDLPDDVNLPDLIDRGGLCLGLLDPVTNIILNTVSLLPDGFETNLDPPGGSSRSRRRERRRDEWEAMAWRSSRCFLDFMRAYFGLLTEEQAGRYLVWARADLAVAVLLVEHELYAARPAPPDPCSGRTRNSLRLAATHANHPFPDLLVSLATAWLPRDHLEMLAPVLRRESGSNNRLTVHDVKTVLHVLRHQDDISATTLEDDAGPVVERTTTCADLGEGRIACTTVTILQRAGDHIASLRSPRDMDSALASYSTHAAPPPPGTVTTKPHPCDSPCASVRSLDADADTCPYVRSLEMSLYGTIHGFYLRALAMLPTQAARHHVRGIFLAGHCYGPMDPVSNIVLNAVWYDANFPPADRHTQAHDILAPFTILRAVSRSLRGLIALLHATSGQQMPLHEILKYLCYTQCDLSAMSQLHGRQLDGSSTNPSPLAAAATAAEHPQASAMSGFLTLLAPMKLDRLRSLMMSATDANNGPLTHNSLTQMYNVLRQETSPATTIPWRPPPPKLCNTALSILTRKREDYAQQQSFIRGRIQQLLQDYAVRHPSEPEYILDFVCGATTIVDHMHEPKYHVNFMAAATKSTFKNTLFFAEFGWAYQDDEQSNPPICCPLPQPYHMGRCYYGHESARSIVYPDHFIAGDITDGGLDDTQDELDIDFMYFDYNRDVQLAKVLQRMAKKENVTQKSYYYSGRHDQKVMCQVIITRERKNKIIFNRRYQIIKSSINGRARDLLQMSLFNLLTILDLNIK</sequence>
<reference evidence="1" key="1">
    <citation type="submission" date="2021-05" db="EMBL/GenBank/DDBJ databases">
        <authorList>
            <person name="Scholz U."/>
            <person name="Mascher M."/>
            <person name="Fiebig A."/>
        </authorList>
    </citation>
    <scope>NUCLEOTIDE SEQUENCE [LARGE SCALE GENOMIC DNA]</scope>
</reference>
<dbReference type="EnsemblPlants" id="AVESA.00010b.r2.4DG0776910.1">
    <property type="protein sequence ID" value="AVESA.00010b.r2.4DG0776910.1.CDS"/>
    <property type="gene ID" value="AVESA.00010b.r2.4DG0776910"/>
</dbReference>
<evidence type="ECO:0000313" key="1">
    <source>
        <dbReference type="EnsemblPlants" id="AVESA.00010b.r2.4DG0776910.1.CDS"/>
    </source>
</evidence>
<evidence type="ECO:0000313" key="2">
    <source>
        <dbReference type="Proteomes" id="UP001732700"/>
    </source>
</evidence>
<name>A0ACD5X9I3_AVESA</name>
<accession>A0ACD5X9I3</accession>
<reference evidence="1" key="2">
    <citation type="submission" date="2025-09" db="UniProtKB">
        <authorList>
            <consortium name="EnsemblPlants"/>
        </authorList>
    </citation>
    <scope>IDENTIFICATION</scope>
</reference>
<keyword evidence="2" id="KW-1185">Reference proteome</keyword>
<proteinExistence type="predicted"/>
<organism evidence="1 2">
    <name type="scientific">Avena sativa</name>
    <name type="common">Oat</name>
    <dbReference type="NCBI Taxonomy" id="4498"/>
    <lineage>
        <taxon>Eukaryota</taxon>
        <taxon>Viridiplantae</taxon>
        <taxon>Streptophyta</taxon>
        <taxon>Embryophyta</taxon>
        <taxon>Tracheophyta</taxon>
        <taxon>Spermatophyta</taxon>
        <taxon>Magnoliopsida</taxon>
        <taxon>Liliopsida</taxon>
        <taxon>Poales</taxon>
        <taxon>Poaceae</taxon>
        <taxon>BOP clade</taxon>
        <taxon>Pooideae</taxon>
        <taxon>Poodae</taxon>
        <taxon>Poeae</taxon>
        <taxon>Poeae Chloroplast Group 1 (Aveneae type)</taxon>
        <taxon>Aveninae</taxon>
        <taxon>Avena</taxon>
    </lineage>
</organism>
<dbReference type="Proteomes" id="UP001732700">
    <property type="component" value="Chromosome 4D"/>
</dbReference>